<proteinExistence type="predicted"/>
<dbReference type="Proteomes" id="UP000256269">
    <property type="component" value="Unassembled WGS sequence"/>
</dbReference>
<accession>A0A3E0I9A1</accession>
<evidence type="ECO:0000313" key="3">
    <source>
        <dbReference type="Proteomes" id="UP000256269"/>
    </source>
</evidence>
<protein>
    <submittedName>
        <fullName evidence="2">Uncharacterized protein DUF1416</fullName>
    </submittedName>
</protein>
<comment type="caution">
    <text evidence="2">The sequence shown here is derived from an EMBL/GenBank/DDBJ whole genome shotgun (WGS) entry which is preliminary data.</text>
</comment>
<dbReference type="RefSeq" id="WP_116172113.1">
    <property type="nucleotide sequence ID" value="NZ_CP144375.1"/>
</dbReference>
<feature type="region of interest" description="Disordered" evidence="1">
    <location>
        <begin position="1"/>
        <end position="20"/>
    </location>
</feature>
<reference evidence="2 3" key="1">
    <citation type="submission" date="2018-08" db="EMBL/GenBank/DDBJ databases">
        <title>Genomic Encyclopedia of Archaeal and Bacterial Type Strains, Phase II (KMG-II): from individual species to whole genera.</title>
        <authorList>
            <person name="Goeker M."/>
        </authorList>
    </citation>
    <scope>NUCLEOTIDE SEQUENCE [LARGE SCALE GENOMIC DNA]</scope>
    <source>
        <strain evidence="2 3">DSM 45791</strain>
    </source>
</reference>
<name>A0A3E0I9A1_9PSEU</name>
<evidence type="ECO:0000313" key="2">
    <source>
        <dbReference type="EMBL" id="REH55136.1"/>
    </source>
</evidence>
<dbReference type="Gene3D" id="2.60.40.1120">
    <property type="entry name" value="Carboxypeptidase-like, regulatory domain"/>
    <property type="match status" value="1"/>
</dbReference>
<gene>
    <name evidence="2" type="ORF">BCF44_101152</name>
</gene>
<dbReference type="Pfam" id="PF07210">
    <property type="entry name" value="DUF1416"/>
    <property type="match status" value="1"/>
</dbReference>
<keyword evidence="3" id="KW-1185">Reference proteome</keyword>
<dbReference type="InterPro" id="IPR010814">
    <property type="entry name" value="DUF1416"/>
</dbReference>
<sequence length="103" mass="10323">MTAAGCGAPEQGTTLPANVDPGKEVVLTGTVSAGGQPVGGAFVRLLDASGEFTAEVVSSEQGDFRFFAAPGAWTVRALHRTGTGETQVTADGPGLHQLQVAVA</sequence>
<dbReference type="OrthoDB" id="3729294at2"/>
<dbReference type="AlphaFoldDB" id="A0A3E0I9A1"/>
<dbReference type="EMBL" id="QUNO01000001">
    <property type="protein sequence ID" value="REH55136.1"/>
    <property type="molecule type" value="Genomic_DNA"/>
</dbReference>
<dbReference type="SUPFAM" id="SSF49478">
    <property type="entry name" value="Cna protein B-type domain"/>
    <property type="match status" value="1"/>
</dbReference>
<evidence type="ECO:0000256" key="1">
    <source>
        <dbReference type="SAM" id="MobiDB-lite"/>
    </source>
</evidence>
<organism evidence="2 3">
    <name type="scientific">Kutzneria buriramensis</name>
    <dbReference type="NCBI Taxonomy" id="1045776"/>
    <lineage>
        <taxon>Bacteria</taxon>
        <taxon>Bacillati</taxon>
        <taxon>Actinomycetota</taxon>
        <taxon>Actinomycetes</taxon>
        <taxon>Pseudonocardiales</taxon>
        <taxon>Pseudonocardiaceae</taxon>
        <taxon>Kutzneria</taxon>
    </lineage>
</organism>